<feature type="active site" description="Charge relay system" evidence="5 6">
    <location>
        <position position="158"/>
    </location>
</feature>
<dbReference type="PROSITE" id="PS00136">
    <property type="entry name" value="SUBTILASE_ASP"/>
    <property type="match status" value="1"/>
</dbReference>
<dbReference type="GO" id="GO:0004252">
    <property type="term" value="F:serine-type endopeptidase activity"/>
    <property type="evidence" value="ECO:0007669"/>
    <property type="project" value="UniProtKB-UniRule"/>
</dbReference>
<dbReference type="InterPro" id="IPR023827">
    <property type="entry name" value="Peptidase_S8_Asp-AS"/>
</dbReference>
<dbReference type="PANTHER" id="PTHR43806">
    <property type="entry name" value="PEPTIDASE S8"/>
    <property type="match status" value="1"/>
</dbReference>
<dbReference type="Pfam" id="PF00082">
    <property type="entry name" value="Peptidase_S8"/>
    <property type="match status" value="2"/>
</dbReference>
<evidence type="ECO:0000256" key="3">
    <source>
        <dbReference type="ARBA" id="ARBA00022801"/>
    </source>
</evidence>
<sequence>MITTPRRGPPPRSTERSTTIRAMVVRIAVVALLVLLSGTARAQMPPRLARALASPRYPRQPLLSPAGAVGAPLVWARHGLGEGATICVIDTGVDPRHRDLRDADGHTRIEWLVDLERATPTGDHLELEARYGVAIHARATIDAALAAGTPLPGDRHGHGTAIASIAAGDDSGGDTPGPLAGVAPRASLIVVRTLRADAAGFEDDDVVRATELCFALTDDPARTVALLALGGHDGAHDASEPLSRALGAMAREGRALVVAAGNDGDRAIHATGRALPGAPARVTLHVPTPRTTDAHWVAMVVRGARDVSWVAPNGTSLRAREGEIAMTGHESGYLLLDARDAGAMRAVVGGGGADAMLHAGDYELVIEGRDVPFDAWIVEARLGATLGTATLDGVHVVPGESVTIPATTPEVIAVGASISHAEHGALALQARDDGSATFSARGPSSAGRPRPDVIAPGGFFAAALSSDLEPDDPWNLIGGSRPVLDRRRVDETHLVLEGSSAAAAVVAGAYALALATSPADLERDRALLATTTDATDATDAWTDTRGAGVLRVDRWLDARLAPDVARAIDPERSALSLTRTLALPRATDVHAIARVIDVDGAPVHGGELVLRTNGRVLARAAIAHGRAEAPITIDAPAGERVVIEGEASGIAIGASAIDVRVDESARGIAVPRGGAHCAIGARREGSLVWIVIALALLARRR</sequence>
<evidence type="ECO:0000313" key="8">
    <source>
        <dbReference type="EMBL" id="AKF09369.1"/>
    </source>
</evidence>
<dbReference type="InterPro" id="IPR036852">
    <property type="entry name" value="Peptidase_S8/S53_dom_sf"/>
</dbReference>
<dbReference type="InterPro" id="IPR015500">
    <property type="entry name" value="Peptidase_S8_subtilisin-rel"/>
</dbReference>
<keyword evidence="4 6" id="KW-0720">Serine protease</keyword>
<feature type="active site" description="Charge relay system" evidence="5 6">
    <location>
        <position position="90"/>
    </location>
</feature>
<feature type="domain" description="Peptidase S8/S53" evidence="7">
    <location>
        <begin position="81"/>
        <end position="288"/>
    </location>
</feature>
<dbReference type="EMBL" id="CP011125">
    <property type="protein sequence ID" value="AKF09369.1"/>
    <property type="molecule type" value="Genomic_DNA"/>
</dbReference>
<keyword evidence="2 6" id="KW-0645">Protease</keyword>
<evidence type="ECO:0000313" key="9">
    <source>
        <dbReference type="Proteomes" id="UP000034883"/>
    </source>
</evidence>
<dbReference type="AlphaFoldDB" id="A0A0F6SGV8"/>
<evidence type="ECO:0000256" key="6">
    <source>
        <dbReference type="PROSITE-ProRule" id="PRU01240"/>
    </source>
</evidence>
<dbReference type="InterPro" id="IPR022398">
    <property type="entry name" value="Peptidase_S8_His-AS"/>
</dbReference>
<reference evidence="8 9" key="1">
    <citation type="submission" date="2015-03" db="EMBL/GenBank/DDBJ databases">
        <title>Genome assembly of Sandaracinus amylolyticus DSM 53668.</title>
        <authorList>
            <person name="Sharma G."/>
            <person name="Subramanian S."/>
        </authorList>
    </citation>
    <scope>NUCLEOTIDE SEQUENCE [LARGE SCALE GENOMIC DNA]</scope>
    <source>
        <strain evidence="8 9">DSM 53668</strain>
    </source>
</reference>
<comment type="similarity">
    <text evidence="1 6">Belongs to the peptidase S8 family.</text>
</comment>
<evidence type="ECO:0000256" key="2">
    <source>
        <dbReference type="ARBA" id="ARBA00022670"/>
    </source>
</evidence>
<dbReference type="PROSITE" id="PS51892">
    <property type="entry name" value="SUBTILASE"/>
    <property type="match status" value="1"/>
</dbReference>
<name>A0A0F6SGV8_9BACT</name>
<evidence type="ECO:0000256" key="1">
    <source>
        <dbReference type="ARBA" id="ARBA00011073"/>
    </source>
</evidence>
<dbReference type="InterPro" id="IPR000209">
    <property type="entry name" value="Peptidase_S8/S53_dom"/>
</dbReference>
<evidence type="ECO:0000256" key="4">
    <source>
        <dbReference type="ARBA" id="ARBA00022825"/>
    </source>
</evidence>
<dbReference type="PRINTS" id="PR00723">
    <property type="entry name" value="SUBTILISIN"/>
</dbReference>
<keyword evidence="3 6" id="KW-0378">Hydrolase</keyword>
<organism evidence="8 9">
    <name type="scientific">Sandaracinus amylolyticus</name>
    <dbReference type="NCBI Taxonomy" id="927083"/>
    <lineage>
        <taxon>Bacteria</taxon>
        <taxon>Pseudomonadati</taxon>
        <taxon>Myxococcota</taxon>
        <taxon>Polyangia</taxon>
        <taxon>Polyangiales</taxon>
        <taxon>Sandaracinaceae</taxon>
        <taxon>Sandaracinus</taxon>
    </lineage>
</organism>
<dbReference type="Gene3D" id="3.40.50.200">
    <property type="entry name" value="Peptidase S8/S53 domain"/>
    <property type="match status" value="2"/>
</dbReference>
<gene>
    <name evidence="8" type="ORF">DB32_006518</name>
</gene>
<evidence type="ECO:0000256" key="5">
    <source>
        <dbReference type="PIRSR" id="PIRSR615500-1"/>
    </source>
</evidence>
<evidence type="ECO:0000259" key="7">
    <source>
        <dbReference type="Pfam" id="PF00082"/>
    </source>
</evidence>
<protein>
    <submittedName>
        <fullName evidence="8">Putative secreted peptidase</fullName>
    </submittedName>
</protein>
<dbReference type="GO" id="GO:0006508">
    <property type="term" value="P:proteolysis"/>
    <property type="evidence" value="ECO:0007669"/>
    <property type="project" value="UniProtKB-KW"/>
</dbReference>
<proteinExistence type="inferred from homology"/>
<dbReference type="SUPFAM" id="SSF52743">
    <property type="entry name" value="Subtilisin-like"/>
    <property type="match status" value="1"/>
</dbReference>
<dbReference type="Proteomes" id="UP000034883">
    <property type="component" value="Chromosome"/>
</dbReference>
<feature type="domain" description="Peptidase S8/S53" evidence="7">
    <location>
        <begin position="398"/>
        <end position="532"/>
    </location>
</feature>
<dbReference type="PROSITE" id="PS00137">
    <property type="entry name" value="SUBTILASE_HIS"/>
    <property type="match status" value="1"/>
</dbReference>
<dbReference type="KEGG" id="samy:DB32_006518"/>
<feature type="active site" description="Charge relay system" evidence="5 6">
    <location>
        <position position="500"/>
    </location>
</feature>
<dbReference type="PANTHER" id="PTHR43806:SF11">
    <property type="entry name" value="CEREVISIN-RELATED"/>
    <property type="match status" value="1"/>
</dbReference>
<dbReference type="InterPro" id="IPR050131">
    <property type="entry name" value="Peptidase_S8_subtilisin-like"/>
</dbReference>
<accession>A0A0F6SGV8</accession>
<keyword evidence="9" id="KW-1185">Reference proteome</keyword>